<evidence type="ECO:0000259" key="1">
    <source>
        <dbReference type="Pfam" id="PF02558"/>
    </source>
</evidence>
<accession>A0AAV5AIY7</accession>
<dbReference type="Pfam" id="PF02558">
    <property type="entry name" value="ApbA"/>
    <property type="match status" value="1"/>
</dbReference>
<dbReference type="InterPro" id="IPR013328">
    <property type="entry name" value="6PGD_dom2"/>
</dbReference>
<dbReference type="Gene3D" id="1.10.1040.10">
    <property type="entry name" value="N-(1-d-carboxylethyl)-l-norvaline Dehydrogenase, domain 2"/>
    <property type="match status" value="1"/>
</dbReference>
<dbReference type="Pfam" id="PF03069">
    <property type="entry name" value="FmdA_AmdA"/>
    <property type="match status" value="2"/>
</dbReference>
<dbReference type="EMBL" id="BPWL01000010">
    <property type="protein sequence ID" value="GJJ14611.1"/>
    <property type="molecule type" value="Genomic_DNA"/>
</dbReference>
<comment type="caution">
    <text evidence="3">The sequence shown here is derived from an EMBL/GenBank/DDBJ whole genome shotgun (WGS) entry which is preliminary data.</text>
</comment>
<proteinExistence type="predicted"/>
<gene>
    <name evidence="3" type="ORF">Clacol_008877</name>
</gene>
<dbReference type="PANTHER" id="PTHR31891">
    <property type="entry name" value="FORMAMIDASE C869.04-RELATED"/>
    <property type="match status" value="1"/>
</dbReference>
<dbReference type="Pfam" id="PF08546">
    <property type="entry name" value="ApbA_C"/>
    <property type="match status" value="1"/>
</dbReference>
<feature type="domain" description="Ketopantoate reductase C-terminal" evidence="2">
    <location>
        <begin position="590"/>
        <end position="720"/>
    </location>
</feature>
<organism evidence="3 4">
    <name type="scientific">Clathrus columnatus</name>
    <dbReference type="NCBI Taxonomy" id="1419009"/>
    <lineage>
        <taxon>Eukaryota</taxon>
        <taxon>Fungi</taxon>
        <taxon>Dikarya</taxon>
        <taxon>Basidiomycota</taxon>
        <taxon>Agaricomycotina</taxon>
        <taxon>Agaricomycetes</taxon>
        <taxon>Phallomycetidae</taxon>
        <taxon>Phallales</taxon>
        <taxon>Clathraceae</taxon>
        <taxon>Clathrus</taxon>
    </lineage>
</organism>
<dbReference type="SUPFAM" id="SSF48179">
    <property type="entry name" value="6-phosphogluconate dehydrogenase C-terminal domain-like"/>
    <property type="match status" value="1"/>
</dbReference>
<dbReference type="Gene3D" id="3.10.28.20">
    <property type="entry name" value="Acetamidase/Formamidase-like domains"/>
    <property type="match status" value="1"/>
</dbReference>
<dbReference type="PANTHER" id="PTHR31891:SF1">
    <property type="entry name" value="FORMAMIDASE C869.04-RELATED"/>
    <property type="match status" value="1"/>
</dbReference>
<dbReference type="GO" id="GO:0016811">
    <property type="term" value="F:hydrolase activity, acting on carbon-nitrogen (but not peptide) bonds, in linear amides"/>
    <property type="evidence" value="ECO:0007669"/>
    <property type="project" value="InterPro"/>
</dbReference>
<evidence type="ECO:0000259" key="2">
    <source>
        <dbReference type="Pfam" id="PF08546"/>
    </source>
</evidence>
<evidence type="ECO:0000313" key="4">
    <source>
        <dbReference type="Proteomes" id="UP001050691"/>
    </source>
</evidence>
<evidence type="ECO:0000313" key="3">
    <source>
        <dbReference type="EMBL" id="GJJ14611.1"/>
    </source>
</evidence>
<protein>
    <submittedName>
        <fullName evidence="3">Uncharacterized protein</fullName>
    </submittedName>
</protein>
<dbReference type="FunFam" id="1.10.1040.10:FF:000017">
    <property type="entry name" value="2-dehydropantoate 2-reductase"/>
    <property type="match status" value="1"/>
</dbReference>
<dbReference type="InterPro" id="IPR013332">
    <property type="entry name" value="KPR_N"/>
</dbReference>
<name>A0AAV5AIY7_9AGAM</name>
<feature type="domain" description="Ketopantoate reductase N-terminal" evidence="1">
    <location>
        <begin position="419"/>
        <end position="552"/>
    </location>
</feature>
<dbReference type="Gene3D" id="3.40.50.720">
    <property type="entry name" value="NAD(P)-binding Rossmann-like Domain"/>
    <property type="match status" value="1"/>
</dbReference>
<sequence length="732" mass="80950">MATIHSVKRANSHLAWDNSIPPVLTINSGDIINFDCLDASNGQITPSSTTETLSQLVFSQLDQVNGPVYVTEATPGDTLEVEIISIQTADWGWTGIIPGFGLLSDEYPTPNLKIWKIDTENAVAWFNDSICIPIKPFAGEMGVAPGEPGAHSTIPPYKTGGNIDTKHLTVGAKLYLPVEVPGALFSIGDGHAAQGDGEICGTAIETPIRVQVRLTVLKNKSYVKTPHFHTPPVNITEEKYYTTTGVGPDIREAARDAARFMIQYLQTEHTLTRDEAYMLCSVAGDLRLHEVTLLESQADLKLVFDYLESLVALWNYTTRVTGYYSIPNQRGLDLNQNSSKLSLTHFKCTVSPMLVHEVTRYHFLPLRPPFSGLAEIIIKRLTSSLPDSIPPDPESLITTTKSPWEQGRTGFVKWTVYCFGAVGVIYSYVLSAAGKANVTCIARGNYEATKGKTVANATDRPYSHVIVATKALPEIAPLSSLLAPLLQKERELPVFVLLQNGLGVERDFYNDVKQLRNESPKIITTAFWIGSNLLDGNIIEHSHPERLVIGMYRPTFPPDVVNSPEETKILEDFSDLLKGFDSPVRIVDEIQRIKFEKNFWNATFGVCSALTRYALPAFFREEVVEHQVTPQIRGMMQEVLAIGRAMGFSEEALPSSIIDSAITSVVKLHKSPDSIHKASTLLDVEKGRPMELEVLLGELIRKAKELGVDAPRLELVYSLLFVVQHQLVRSQL</sequence>
<reference evidence="3" key="1">
    <citation type="submission" date="2021-10" db="EMBL/GenBank/DDBJ databases">
        <title>De novo Genome Assembly of Clathrus columnatus (Basidiomycota, Fungi) Using Illumina and Nanopore Sequence Data.</title>
        <authorList>
            <person name="Ogiso-Tanaka E."/>
            <person name="Itagaki H."/>
            <person name="Hosoya T."/>
            <person name="Hosaka K."/>
        </authorList>
    </citation>
    <scope>NUCLEOTIDE SEQUENCE</scope>
    <source>
        <strain evidence="3">MO-923</strain>
    </source>
</reference>
<dbReference type="InterPro" id="IPR004304">
    <property type="entry name" value="FmdA_AmdA"/>
</dbReference>
<dbReference type="Gene3D" id="2.60.120.580">
    <property type="entry name" value="Acetamidase/Formamidase-like domains"/>
    <property type="match status" value="2"/>
</dbReference>
<dbReference type="AlphaFoldDB" id="A0AAV5AIY7"/>
<dbReference type="InterPro" id="IPR008927">
    <property type="entry name" value="6-PGluconate_DH-like_C_sf"/>
</dbReference>
<dbReference type="SUPFAM" id="SSF141130">
    <property type="entry name" value="Acetamidase/Formamidase-like"/>
    <property type="match status" value="1"/>
</dbReference>
<dbReference type="Proteomes" id="UP001050691">
    <property type="component" value="Unassembled WGS sequence"/>
</dbReference>
<dbReference type="InterPro" id="IPR013752">
    <property type="entry name" value="KPA_reductase"/>
</dbReference>
<keyword evidence="4" id="KW-1185">Reference proteome</keyword>